<dbReference type="EMBL" id="KV454293">
    <property type="protein sequence ID" value="ODQ73883.1"/>
    <property type="molecule type" value="Genomic_DNA"/>
</dbReference>
<dbReference type="InterPro" id="IPR000679">
    <property type="entry name" value="Znf_GATA"/>
</dbReference>
<keyword evidence="4" id="KW-0805">Transcription regulation</keyword>
<evidence type="ECO:0000256" key="6">
    <source>
        <dbReference type="PROSITE-ProRule" id="PRU00094"/>
    </source>
</evidence>
<feature type="compositionally biased region" description="Polar residues" evidence="7">
    <location>
        <begin position="76"/>
        <end position="92"/>
    </location>
</feature>
<name>A0A1E3Q850_LIPST</name>
<dbReference type="PROSITE" id="PS50114">
    <property type="entry name" value="GATA_ZN_FINGER_2"/>
    <property type="match status" value="1"/>
</dbReference>
<organism evidence="9 10">
    <name type="scientific">Lipomyces starkeyi NRRL Y-11557</name>
    <dbReference type="NCBI Taxonomy" id="675824"/>
    <lineage>
        <taxon>Eukaryota</taxon>
        <taxon>Fungi</taxon>
        <taxon>Dikarya</taxon>
        <taxon>Ascomycota</taxon>
        <taxon>Saccharomycotina</taxon>
        <taxon>Lipomycetes</taxon>
        <taxon>Lipomycetales</taxon>
        <taxon>Lipomycetaceae</taxon>
        <taxon>Lipomyces</taxon>
    </lineage>
</organism>
<feature type="region of interest" description="Disordered" evidence="7">
    <location>
        <begin position="340"/>
        <end position="360"/>
    </location>
</feature>
<protein>
    <recommendedName>
        <fullName evidence="8">GATA-type domain-containing protein</fullName>
    </recommendedName>
</protein>
<dbReference type="Gene3D" id="3.30.50.10">
    <property type="entry name" value="Erythroid Transcription Factor GATA-1, subunit A"/>
    <property type="match status" value="1"/>
</dbReference>
<feature type="compositionally biased region" description="Basic and acidic residues" evidence="7">
    <location>
        <begin position="172"/>
        <end position="182"/>
    </location>
</feature>
<feature type="compositionally biased region" description="Low complexity" evidence="7">
    <location>
        <begin position="130"/>
        <end position="139"/>
    </location>
</feature>
<dbReference type="AlphaFoldDB" id="A0A1E3Q850"/>
<evidence type="ECO:0000256" key="3">
    <source>
        <dbReference type="ARBA" id="ARBA00022833"/>
    </source>
</evidence>
<dbReference type="SUPFAM" id="SSF57716">
    <property type="entry name" value="Glucocorticoid receptor-like (DNA-binding domain)"/>
    <property type="match status" value="1"/>
</dbReference>
<feature type="region of interest" description="Disordered" evidence="7">
    <location>
        <begin position="75"/>
        <end position="139"/>
    </location>
</feature>
<evidence type="ECO:0000259" key="8">
    <source>
        <dbReference type="PROSITE" id="PS50114"/>
    </source>
</evidence>
<dbReference type="CDD" id="cd00202">
    <property type="entry name" value="ZnF_GATA"/>
    <property type="match status" value="1"/>
</dbReference>
<evidence type="ECO:0000256" key="5">
    <source>
        <dbReference type="ARBA" id="ARBA00023163"/>
    </source>
</evidence>
<keyword evidence="1" id="KW-0479">Metal-binding</keyword>
<dbReference type="GO" id="GO:0006355">
    <property type="term" value="P:regulation of DNA-templated transcription"/>
    <property type="evidence" value="ECO:0007669"/>
    <property type="project" value="InterPro"/>
</dbReference>
<dbReference type="STRING" id="675824.A0A1E3Q850"/>
<dbReference type="SMART" id="SM00401">
    <property type="entry name" value="ZnF_GATA"/>
    <property type="match status" value="1"/>
</dbReference>
<evidence type="ECO:0000256" key="1">
    <source>
        <dbReference type="ARBA" id="ARBA00022723"/>
    </source>
</evidence>
<keyword evidence="2 6" id="KW-0863">Zinc-finger</keyword>
<dbReference type="Pfam" id="PF00320">
    <property type="entry name" value="GATA"/>
    <property type="match status" value="1"/>
</dbReference>
<gene>
    <name evidence="9" type="ORF">LIPSTDRAFT_273940</name>
</gene>
<dbReference type="InterPro" id="IPR013088">
    <property type="entry name" value="Znf_NHR/GATA"/>
</dbReference>
<evidence type="ECO:0000313" key="10">
    <source>
        <dbReference type="Proteomes" id="UP000094385"/>
    </source>
</evidence>
<dbReference type="Proteomes" id="UP000094385">
    <property type="component" value="Unassembled WGS sequence"/>
</dbReference>
<reference evidence="9 10" key="1">
    <citation type="journal article" date="2016" name="Proc. Natl. Acad. Sci. U.S.A.">
        <title>Comparative genomics of biotechnologically important yeasts.</title>
        <authorList>
            <person name="Riley R."/>
            <person name="Haridas S."/>
            <person name="Wolfe K.H."/>
            <person name="Lopes M.R."/>
            <person name="Hittinger C.T."/>
            <person name="Goeker M."/>
            <person name="Salamov A.A."/>
            <person name="Wisecaver J.H."/>
            <person name="Long T.M."/>
            <person name="Calvey C.H."/>
            <person name="Aerts A.L."/>
            <person name="Barry K.W."/>
            <person name="Choi C."/>
            <person name="Clum A."/>
            <person name="Coughlan A.Y."/>
            <person name="Deshpande S."/>
            <person name="Douglass A.P."/>
            <person name="Hanson S.J."/>
            <person name="Klenk H.-P."/>
            <person name="LaButti K.M."/>
            <person name="Lapidus A."/>
            <person name="Lindquist E.A."/>
            <person name="Lipzen A.M."/>
            <person name="Meier-Kolthoff J.P."/>
            <person name="Ohm R.A."/>
            <person name="Otillar R.P."/>
            <person name="Pangilinan J.L."/>
            <person name="Peng Y."/>
            <person name="Rokas A."/>
            <person name="Rosa C.A."/>
            <person name="Scheuner C."/>
            <person name="Sibirny A.A."/>
            <person name="Slot J.C."/>
            <person name="Stielow J.B."/>
            <person name="Sun H."/>
            <person name="Kurtzman C.P."/>
            <person name="Blackwell M."/>
            <person name="Grigoriev I.V."/>
            <person name="Jeffries T.W."/>
        </authorList>
    </citation>
    <scope>NUCLEOTIDE SEQUENCE [LARGE SCALE GENOMIC DNA]</scope>
    <source>
        <strain evidence="9 10">NRRL Y-11557</strain>
    </source>
</reference>
<dbReference type="GO" id="GO:0008270">
    <property type="term" value="F:zinc ion binding"/>
    <property type="evidence" value="ECO:0007669"/>
    <property type="project" value="UniProtKB-KW"/>
</dbReference>
<evidence type="ECO:0000313" key="9">
    <source>
        <dbReference type="EMBL" id="ODQ73883.1"/>
    </source>
</evidence>
<dbReference type="GO" id="GO:0043565">
    <property type="term" value="F:sequence-specific DNA binding"/>
    <property type="evidence" value="ECO:0007669"/>
    <property type="project" value="InterPro"/>
</dbReference>
<evidence type="ECO:0000256" key="4">
    <source>
        <dbReference type="ARBA" id="ARBA00023015"/>
    </source>
</evidence>
<sequence>MNNPSSRLFPAPTSQVQQASIPSAALAFSTSPNESRPAILPYMNMISIVSAPPTIPPPGPGPLYYDARPPGALSYYSDQNATRQSGSSSSSHVWDKRSSDPAVWATTSSSALNTPVPVPRKDPLPGWSPASSTASSTITTATAATAATSPGMSAQPPHVLPPIQIDIAPVPKTDHSDDDRPRLPSLSATVSQPRFGPTPQPLSQLSTPPGPVAEIPPQRCMSHTESIERARAVTEYRRGIERVQENSSHIYHFVARHSPPPPSGSPAPYPGQTPPLSMIEEILRRARENVRFLQAWRDATEVSELRRRATATAASSSVERAQYADEEDKAERGISVGIVQTSRGSTPPPSKKRARGIQPSRCHQCGISETPEWRRGPDGARTLCNACGLHHAKLIKKRGILAAAATSAQSFSVGVLMPNSNVSQ</sequence>
<dbReference type="PANTHER" id="PTHR47172">
    <property type="entry name" value="OS01G0976800 PROTEIN"/>
    <property type="match status" value="1"/>
</dbReference>
<keyword evidence="3" id="KW-0862">Zinc</keyword>
<dbReference type="PANTHER" id="PTHR47172:SF24">
    <property type="entry name" value="GATA ZINC FINGER DOMAIN-CONTAINING PROTEIN 14-RELATED"/>
    <property type="match status" value="1"/>
</dbReference>
<dbReference type="PROSITE" id="PS00344">
    <property type="entry name" value="GATA_ZN_FINGER_1"/>
    <property type="match status" value="1"/>
</dbReference>
<feature type="domain" description="GATA-type" evidence="8">
    <location>
        <begin position="361"/>
        <end position="391"/>
    </location>
</feature>
<keyword evidence="5" id="KW-0804">Transcription</keyword>
<feature type="region of interest" description="Disordered" evidence="7">
    <location>
        <begin position="168"/>
        <end position="209"/>
    </location>
</feature>
<evidence type="ECO:0000256" key="7">
    <source>
        <dbReference type="SAM" id="MobiDB-lite"/>
    </source>
</evidence>
<keyword evidence="10" id="KW-1185">Reference proteome</keyword>
<evidence type="ECO:0000256" key="2">
    <source>
        <dbReference type="ARBA" id="ARBA00022771"/>
    </source>
</evidence>
<accession>A0A1E3Q850</accession>
<proteinExistence type="predicted"/>
<dbReference type="OrthoDB" id="2162994at2759"/>